<sequence length="386" mass="40910">MTPLRIGIIGCGNIGARIHLPTWLAHPEVAQVVALADPTEVALDSARQLAGLAPEQVHADPVHLIARDDVDVVDICTPQHLRREVLLNSAVSGKHILCEKPLAAVPLDAAAAVDAAEDAGQTLAMVHNYLWLPEIQAAREVIDSGEIGPVRTIVVNYLGVVDVPGAAAYRAGWRHEAVSSGGGVLMDMVHGVYLAETLLGRPVRRVSAYVSSREASATVEDLALCRFETDANAALVNIAWGLGPGGIEVTGELGRVSVRYRDGGTAPWAPVEHVRVHTASGMREVLGPDEREMTGIPQPIMDSFEQVLLDFADAVRTGRPAAAPGRDGLRILEATVGAYKSAVTGELVGIPLDRDDPVFRHGVLGLKKLSLPEWSPARGTSLYSAG</sequence>
<dbReference type="InterPro" id="IPR055170">
    <property type="entry name" value="GFO_IDH_MocA-like_dom"/>
</dbReference>
<dbReference type="OrthoDB" id="9792085at2"/>
<dbReference type="SUPFAM" id="SSF51735">
    <property type="entry name" value="NAD(P)-binding Rossmann-fold domains"/>
    <property type="match status" value="1"/>
</dbReference>
<dbReference type="InterPro" id="IPR050463">
    <property type="entry name" value="Gfo/Idh/MocA_oxidrdct_glycsds"/>
</dbReference>
<accession>A0A5C4LVI9</accession>
<dbReference type="PANTHER" id="PTHR43818">
    <property type="entry name" value="BCDNA.GH03377"/>
    <property type="match status" value="1"/>
</dbReference>
<evidence type="ECO:0000313" key="4">
    <source>
        <dbReference type="EMBL" id="TNC22239.1"/>
    </source>
</evidence>
<dbReference type="SUPFAM" id="SSF55347">
    <property type="entry name" value="Glyceraldehyde-3-phosphate dehydrogenase-like, C-terminal domain"/>
    <property type="match status" value="1"/>
</dbReference>
<feature type="domain" description="Gfo/Idh/MocA-like oxidoreductase N-terminal" evidence="2">
    <location>
        <begin position="4"/>
        <end position="125"/>
    </location>
</feature>
<dbReference type="Gene3D" id="3.30.360.10">
    <property type="entry name" value="Dihydrodipicolinate Reductase, domain 2"/>
    <property type="match status" value="1"/>
</dbReference>
<dbReference type="RefSeq" id="WP_139099431.1">
    <property type="nucleotide sequence ID" value="NZ_VDFW01000028.1"/>
</dbReference>
<dbReference type="GO" id="GO:0016491">
    <property type="term" value="F:oxidoreductase activity"/>
    <property type="evidence" value="ECO:0007669"/>
    <property type="project" value="UniProtKB-KW"/>
</dbReference>
<evidence type="ECO:0000256" key="1">
    <source>
        <dbReference type="ARBA" id="ARBA00023002"/>
    </source>
</evidence>
<reference evidence="4 5" key="1">
    <citation type="submission" date="2019-06" db="EMBL/GenBank/DDBJ databases">
        <title>Amycolatopsis alkalitolerans sp. nov., isolated from Gastrodia elata Blume.</title>
        <authorList>
            <person name="Narsing Rao M.P."/>
            <person name="Li W.J."/>
        </authorList>
    </citation>
    <scope>NUCLEOTIDE SEQUENCE [LARGE SCALE GENOMIC DNA]</scope>
    <source>
        <strain evidence="4 5">SYSUP0005</strain>
    </source>
</reference>
<organism evidence="4 5">
    <name type="scientific">Amycolatopsis alkalitolerans</name>
    <dbReference type="NCBI Taxonomy" id="2547244"/>
    <lineage>
        <taxon>Bacteria</taxon>
        <taxon>Bacillati</taxon>
        <taxon>Actinomycetota</taxon>
        <taxon>Actinomycetes</taxon>
        <taxon>Pseudonocardiales</taxon>
        <taxon>Pseudonocardiaceae</taxon>
        <taxon>Amycolatopsis</taxon>
    </lineage>
</organism>
<gene>
    <name evidence="4" type="ORF">FG385_26050</name>
</gene>
<dbReference type="InterPro" id="IPR036291">
    <property type="entry name" value="NAD(P)-bd_dom_sf"/>
</dbReference>
<evidence type="ECO:0000259" key="3">
    <source>
        <dbReference type="Pfam" id="PF22725"/>
    </source>
</evidence>
<dbReference type="Proteomes" id="UP000305546">
    <property type="component" value="Unassembled WGS sequence"/>
</dbReference>
<dbReference type="Pfam" id="PF01408">
    <property type="entry name" value="GFO_IDH_MocA"/>
    <property type="match status" value="1"/>
</dbReference>
<keyword evidence="5" id="KW-1185">Reference proteome</keyword>
<dbReference type="AlphaFoldDB" id="A0A5C4LVI9"/>
<dbReference type="Pfam" id="PF22725">
    <property type="entry name" value="GFO_IDH_MocA_C3"/>
    <property type="match status" value="1"/>
</dbReference>
<protein>
    <submittedName>
        <fullName evidence="4">Gfo/Idh/MocA family oxidoreductase</fullName>
    </submittedName>
</protein>
<comment type="caution">
    <text evidence="4">The sequence shown here is derived from an EMBL/GenBank/DDBJ whole genome shotgun (WGS) entry which is preliminary data.</text>
</comment>
<keyword evidence="1" id="KW-0560">Oxidoreductase</keyword>
<dbReference type="PANTHER" id="PTHR43818:SF11">
    <property type="entry name" value="BCDNA.GH03377"/>
    <property type="match status" value="1"/>
</dbReference>
<dbReference type="InterPro" id="IPR000683">
    <property type="entry name" value="Gfo/Idh/MocA-like_OxRdtase_N"/>
</dbReference>
<dbReference type="EMBL" id="VDFW01000028">
    <property type="protein sequence ID" value="TNC22239.1"/>
    <property type="molecule type" value="Genomic_DNA"/>
</dbReference>
<evidence type="ECO:0000259" key="2">
    <source>
        <dbReference type="Pfam" id="PF01408"/>
    </source>
</evidence>
<name>A0A5C4LVI9_9PSEU</name>
<dbReference type="GO" id="GO:0000166">
    <property type="term" value="F:nucleotide binding"/>
    <property type="evidence" value="ECO:0007669"/>
    <property type="project" value="InterPro"/>
</dbReference>
<proteinExistence type="predicted"/>
<feature type="domain" description="GFO/IDH/MocA-like oxidoreductase" evidence="3">
    <location>
        <begin position="135"/>
        <end position="256"/>
    </location>
</feature>
<evidence type="ECO:0000313" key="5">
    <source>
        <dbReference type="Proteomes" id="UP000305546"/>
    </source>
</evidence>
<dbReference type="Gene3D" id="3.40.50.720">
    <property type="entry name" value="NAD(P)-binding Rossmann-like Domain"/>
    <property type="match status" value="1"/>
</dbReference>